<sequence>MKFANHGGRAAIVLADQIADVYTVSDGRFGPDPMAVLADWPAFVEFAAGVTTGTAPLVERELRNPVPMPAQVFAIGLNYRSHAEESGMKLPSVPATFTKFPTSLAGPFDDVEIVGTTVDWEVELVVVIGTRADRVSVDDAWAHVAGLAVGQDISDRTLQVAAGAQFSLGKSRRGYGPIGPWLVTPDELPNPDDLALGCSVSGESMQDSRTSDLIFNVSQLIAELSAVLPMLPGDVIFTGTPSGVGGARKPQRFLRSGDVIESSIEGIGTIRNHCR</sequence>
<dbReference type="PANTHER" id="PTHR42796:SF4">
    <property type="entry name" value="FUMARYLACETOACETATE HYDROLASE DOMAIN-CONTAINING PROTEIN 2A"/>
    <property type="match status" value="1"/>
</dbReference>
<dbReference type="InterPro" id="IPR036663">
    <property type="entry name" value="Fumarylacetoacetase_C_sf"/>
</dbReference>
<evidence type="ECO:0000313" key="5">
    <source>
        <dbReference type="EMBL" id="CAB4730292.1"/>
    </source>
</evidence>
<dbReference type="EMBL" id="CAFBMT010000014">
    <property type="protein sequence ID" value="CAB4942694.1"/>
    <property type="molecule type" value="Genomic_DNA"/>
</dbReference>
<dbReference type="GO" id="GO:0046872">
    <property type="term" value="F:metal ion binding"/>
    <property type="evidence" value="ECO:0007669"/>
    <property type="project" value="UniProtKB-KW"/>
</dbReference>
<dbReference type="SUPFAM" id="SSF56529">
    <property type="entry name" value="FAH"/>
    <property type="match status" value="1"/>
</dbReference>
<dbReference type="AlphaFoldDB" id="A0A6J6S6F9"/>
<evidence type="ECO:0000313" key="9">
    <source>
        <dbReference type="EMBL" id="CAB5004165.1"/>
    </source>
</evidence>
<evidence type="ECO:0000256" key="1">
    <source>
        <dbReference type="ARBA" id="ARBA00010211"/>
    </source>
</evidence>
<dbReference type="InterPro" id="IPR011234">
    <property type="entry name" value="Fumarylacetoacetase-like_C"/>
</dbReference>
<dbReference type="Pfam" id="PF01557">
    <property type="entry name" value="FAA_hydrolase"/>
    <property type="match status" value="1"/>
</dbReference>
<dbReference type="EMBL" id="CAFAAV010000311">
    <property type="protein sequence ID" value="CAB4835470.1"/>
    <property type="molecule type" value="Genomic_DNA"/>
</dbReference>
<dbReference type="PANTHER" id="PTHR42796">
    <property type="entry name" value="FUMARYLACETOACETATE HYDROLASE DOMAIN-CONTAINING PROTEIN 2A-RELATED"/>
    <property type="match status" value="1"/>
</dbReference>
<dbReference type="GO" id="GO:0019752">
    <property type="term" value="P:carboxylic acid metabolic process"/>
    <property type="evidence" value="ECO:0007669"/>
    <property type="project" value="UniProtKB-ARBA"/>
</dbReference>
<dbReference type="GO" id="GO:0016853">
    <property type="term" value="F:isomerase activity"/>
    <property type="evidence" value="ECO:0007669"/>
    <property type="project" value="UniProtKB-ARBA"/>
</dbReference>
<comment type="similarity">
    <text evidence="1">Belongs to the FAH family.</text>
</comment>
<name>A0A6J6S6F9_9ZZZZ</name>
<dbReference type="Gene3D" id="3.90.850.10">
    <property type="entry name" value="Fumarylacetoacetase-like, C-terminal domain"/>
    <property type="match status" value="1"/>
</dbReference>
<dbReference type="FunFam" id="3.90.850.10:FF:000002">
    <property type="entry name" value="2-hydroxyhepta-2,4-diene-1,7-dioate isomerase"/>
    <property type="match status" value="1"/>
</dbReference>
<proteinExistence type="inferred from homology"/>
<reference evidence="5" key="1">
    <citation type="submission" date="2020-05" db="EMBL/GenBank/DDBJ databases">
        <authorList>
            <person name="Chiriac C."/>
            <person name="Salcher M."/>
            <person name="Ghai R."/>
            <person name="Kavagutti S V."/>
        </authorList>
    </citation>
    <scope>NUCLEOTIDE SEQUENCE</scope>
</reference>
<evidence type="ECO:0000313" key="8">
    <source>
        <dbReference type="EMBL" id="CAB4942694.1"/>
    </source>
</evidence>
<dbReference type="EMBL" id="CAFBIY010000028">
    <property type="protein sequence ID" value="CAB4848608.1"/>
    <property type="molecule type" value="Genomic_DNA"/>
</dbReference>
<dbReference type="EMBL" id="CAEZYF010000013">
    <property type="protein sequence ID" value="CAB4730292.1"/>
    <property type="molecule type" value="Genomic_DNA"/>
</dbReference>
<evidence type="ECO:0000259" key="3">
    <source>
        <dbReference type="Pfam" id="PF01557"/>
    </source>
</evidence>
<evidence type="ECO:0000313" key="4">
    <source>
        <dbReference type="EMBL" id="CAB4364427.1"/>
    </source>
</evidence>
<dbReference type="EMBL" id="CAFBOL010000081">
    <property type="protein sequence ID" value="CAB5004165.1"/>
    <property type="molecule type" value="Genomic_DNA"/>
</dbReference>
<accession>A0A6J6S6F9</accession>
<evidence type="ECO:0000256" key="2">
    <source>
        <dbReference type="ARBA" id="ARBA00022723"/>
    </source>
</evidence>
<feature type="domain" description="Fumarylacetoacetase-like C-terminal" evidence="3">
    <location>
        <begin position="72"/>
        <end position="273"/>
    </location>
</feature>
<dbReference type="EMBL" id="CAESGF010000013">
    <property type="protein sequence ID" value="CAB4364427.1"/>
    <property type="molecule type" value="Genomic_DNA"/>
</dbReference>
<gene>
    <name evidence="5" type="ORF">UFOPK2656_02060</name>
    <name evidence="6" type="ORF">UFOPK3099_02778</name>
    <name evidence="7" type="ORF">UFOPK3267_00744</name>
    <name evidence="8" type="ORF">UFOPK3651_02303</name>
    <name evidence="9" type="ORF">UFOPK3931_02383</name>
    <name evidence="4" type="ORF">UFOPK4189_02188</name>
</gene>
<protein>
    <submittedName>
        <fullName evidence="5">Unannotated protein</fullName>
    </submittedName>
</protein>
<evidence type="ECO:0000313" key="7">
    <source>
        <dbReference type="EMBL" id="CAB4848608.1"/>
    </source>
</evidence>
<organism evidence="5">
    <name type="scientific">freshwater metagenome</name>
    <dbReference type="NCBI Taxonomy" id="449393"/>
    <lineage>
        <taxon>unclassified sequences</taxon>
        <taxon>metagenomes</taxon>
        <taxon>ecological metagenomes</taxon>
    </lineage>
</organism>
<dbReference type="InterPro" id="IPR051121">
    <property type="entry name" value="FAH"/>
</dbReference>
<evidence type="ECO:0000313" key="6">
    <source>
        <dbReference type="EMBL" id="CAB4835470.1"/>
    </source>
</evidence>
<keyword evidence="2" id="KW-0479">Metal-binding</keyword>